<evidence type="ECO:0000256" key="1">
    <source>
        <dbReference type="SAM" id="MobiDB-lite"/>
    </source>
</evidence>
<dbReference type="PANTHER" id="PTHR21505">
    <property type="entry name" value="MADF DOMAIN-CONTAINING PROTEIN-RELATED"/>
    <property type="match status" value="1"/>
</dbReference>
<evidence type="ECO:0000313" key="5">
    <source>
        <dbReference type="RefSeq" id="XP_024938537.1"/>
    </source>
</evidence>
<keyword evidence="3" id="KW-1185">Reference proteome</keyword>
<dbReference type="InterPro" id="IPR006578">
    <property type="entry name" value="MADF-dom"/>
</dbReference>
<reference evidence="4 5" key="1">
    <citation type="submission" date="2025-04" db="UniProtKB">
        <authorList>
            <consortium name="RefSeq"/>
        </authorList>
    </citation>
    <scope>IDENTIFICATION</scope>
</reference>
<protein>
    <submittedName>
        <fullName evidence="4 5">Uncharacterized protein LOC107265524</fullName>
    </submittedName>
</protein>
<evidence type="ECO:0000313" key="3">
    <source>
        <dbReference type="Proteomes" id="UP000694920"/>
    </source>
</evidence>
<feature type="region of interest" description="Disordered" evidence="1">
    <location>
        <begin position="373"/>
        <end position="395"/>
    </location>
</feature>
<organism evidence="3 5">
    <name type="scientific">Cephus cinctus</name>
    <name type="common">Wheat stem sawfly</name>
    <dbReference type="NCBI Taxonomy" id="211228"/>
    <lineage>
        <taxon>Eukaryota</taxon>
        <taxon>Metazoa</taxon>
        <taxon>Ecdysozoa</taxon>
        <taxon>Arthropoda</taxon>
        <taxon>Hexapoda</taxon>
        <taxon>Insecta</taxon>
        <taxon>Pterygota</taxon>
        <taxon>Neoptera</taxon>
        <taxon>Endopterygota</taxon>
        <taxon>Hymenoptera</taxon>
        <taxon>Cephoidea</taxon>
        <taxon>Cephidae</taxon>
        <taxon>Cephus</taxon>
    </lineage>
</organism>
<evidence type="ECO:0000259" key="2">
    <source>
        <dbReference type="PROSITE" id="PS51029"/>
    </source>
</evidence>
<dbReference type="AlphaFoldDB" id="A0AAJ7RDI2"/>
<gene>
    <name evidence="4 5" type="primary">LOC107265524</name>
</gene>
<feature type="domain" description="MADF" evidence="2">
    <location>
        <begin position="25"/>
        <end position="118"/>
    </location>
</feature>
<dbReference type="Proteomes" id="UP000694920">
    <property type="component" value="Unplaced"/>
</dbReference>
<dbReference type="RefSeq" id="XP_024938537.1">
    <property type="nucleotide sequence ID" value="XM_025082769.1"/>
</dbReference>
<dbReference type="PROSITE" id="PS51029">
    <property type="entry name" value="MADF"/>
    <property type="match status" value="1"/>
</dbReference>
<dbReference type="GeneID" id="107265524"/>
<sequence length="395" mass="45949">MIRCDDRKIEGACTKDKWTDRKLRKLVSLYRKYPCLWQKDANAYLDNRARHCAYRSIHNAMSPLECNFIEVMMKIRELRRMYVMELKKYLQAETVNCYYDSGCTWFHILHEFLYSYLDYDEVAELHDMPRILSTCNIQHSHKKGSDDKDFQNSSNTRPEWAIPKNTPTGNLQESPTRIIECKPKKQEAHGTLRCCNSVESRKSISLTILYNKNSEYYSKEGSSATDQEISWTAESTYKKPNLSTVRKQSVNEAEFKSRIEAEDEFDIFSRSVACQLKKMERNAALKAQMEIQKILTERLIGPQTATETVRTTSKILVPWNVDSERYVNPPNSIIKRNQNTRANKNVLNPISTFKRTAAQLQKSLIRRPAELNQSERIGTKHGPITPVVKTRRDGK</sequence>
<feature type="region of interest" description="Disordered" evidence="1">
    <location>
        <begin position="141"/>
        <end position="173"/>
    </location>
</feature>
<name>A0AAJ7RDI2_CEPCN</name>
<dbReference type="KEGG" id="ccin:107265524"/>
<dbReference type="Pfam" id="PF10545">
    <property type="entry name" value="MADF_DNA_bdg"/>
    <property type="match status" value="1"/>
</dbReference>
<accession>A0AAJ7RDI2</accession>
<dbReference type="RefSeq" id="XP_015590561.1">
    <property type="nucleotide sequence ID" value="XM_015735075.2"/>
</dbReference>
<proteinExistence type="predicted"/>
<evidence type="ECO:0000313" key="4">
    <source>
        <dbReference type="RefSeq" id="XP_015590561.1"/>
    </source>
</evidence>
<dbReference type="PANTHER" id="PTHR21505:SF8">
    <property type="entry name" value="DPT-YFP REPRESSOR BY OVEREXPRESSION, ISOFORM D-RELATED"/>
    <property type="match status" value="1"/>
</dbReference>